<evidence type="ECO:0000313" key="2">
    <source>
        <dbReference type="Proteomes" id="UP000267003"/>
    </source>
</evidence>
<protein>
    <submittedName>
        <fullName evidence="1">Uncharacterized protein</fullName>
    </submittedName>
</protein>
<dbReference type="EMBL" id="RAWK01000277">
    <property type="protein sequence ID" value="RKH56483.1"/>
    <property type="molecule type" value="Genomic_DNA"/>
</dbReference>
<dbReference type="OrthoDB" id="9861442at2"/>
<sequence length="342" mass="38404">MAAAIKDFRVANNVGGAVLGFTAFLRLFGLYNVDAERAQLDALLKIGFSDHVEQHLGKAPDGTVALLSAPNTWGQVSRDTFARLLQYEALNAANRGEREERQMWLHLRDIILNYERYEDGGIRFDSENFSADEPVTPARLLDGANTPKLMLRSMPGENHRSVAGIEGPFSWADLDQLARLCSVLSYDAQAADYLATADFTMDLDFTRGAMPRISKRDAYLLNHALLSVDDATRSRLRQAFRANKNNSLLASQLWSKLYKFLDGESWYGAIRIAGDSEQDRFGFWHDLPEARTEDHAFWPPFQVPNYYRAGPAPLGAYTYYWSAGPALTSPPSGWTFYWPGSK</sequence>
<keyword evidence="2" id="KW-1185">Reference proteome</keyword>
<accession>A0A3A8PJF3</accession>
<name>A0A3A8PJF3_9BACT</name>
<comment type="caution">
    <text evidence="1">The sequence shown here is derived from an EMBL/GenBank/DDBJ whole genome shotgun (WGS) entry which is preliminary data.</text>
</comment>
<organism evidence="1 2">
    <name type="scientific">Corallococcus aberystwythensis</name>
    <dbReference type="NCBI Taxonomy" id="2316722"/>
    <lineage>
        <taxon>Bacteria</taxon>
        <taxon>Pseudomonadati</taxon>
        <taxon>Myxococcota</taxon>
        <taxon>Myxococcia</taxon>
        <taxon>Myxococcales</taxon>
        <taxon>Cystobacterineae</taxon>
        <taxon>Myxococcaceae</taxon>
        <taxon>Corallococcus</taxon>
    </lineage>
</organism>
<proteinExistence type="predicted"/>
<dbReference type="Proteomes" id="UP000267003">
    <property type="component" value="Unassembled WGS sequence"/>
</dbReference>
<evidence type="ECO:0000313" key="1">
    <source>
        <dbReference type="EMBL" id="RKH56483.1"/>
    </source>
</evidence>
<dbReference type="AlphaFoldDB" id="A0A3A8PJF3"/>
<dbReference type="RefSeq" id="WP_147445712.1">
    <property type="nucleotide sequence ID" value="NZ_RAWK01000277.1"/>
</dbReference>
<gene>
    <name evidence="1" type="ORF">D7W81_33645</name>
</gene>
<reference evidence="2" key="1">
    <citation type="submission" date="2018-09" db="EMBL/GenBank/DDBJ databases">
        <authorList>
            <person name="Livingstone P.G."/>
            <person name="Whitworth D.E."/>
        </authorList>
    </citation>
    <scope>NUCLEOTIDE SEQUENCE [LARGE SCALE GENOMIC DNA]</scope>
    <source>
        <strain evidence="2">AB050A</strain>
    </source>
</reference>